<keyword evidence="2" id="KW-0175">Coiled coil</keyword>
<feature type="coiled-coil region" evidence="2">
    <location>
        <begin position="790"/>
        <end position="836"/>
    </location>
</feature>
<evidence type="ECO:0000313" key="6">
    <source>
        <dbReference type="Proteomes" id="UP000789845"/>
    </source>
</evidence>
<keyword evidence="3" id="KW-0472">Membrane</keyword>
<keyword evidence="1" id="KW-1188">Viral release from host cell</keyword>
<protein>
    <submittedName>
        <fullName evidence="5">Chromosome partition protein Smc</fullName>
    </submittedName>
</protein>
<comment type="caution">
    <text evidence="5">The sequence shown here is derived from an EMBL/GenBank/DDBJ whole genome shotgun (WGS) entry which is preliminary data.</text>
</comment>
<reference evidence="5" key="1">
    <citation type="submission" date="2021-10" db="EMBL/GenBank/DDBJ databases">
        <authorList>
            <person name="Criscuolo A."/>
        </authorList>
    </citation>
    <scope>NUCLEOTIDE SEQUENCE</scope>
    <source>
        <strain evidence="5">CIP111885</strain>
    </source>
</reference>
<evidence type="ECO:0000313" key="5">
    <source>
        <dbReference type="EMBL" id="CAG9608056.1"/>
    </source>
</evidence>
<feature type="coiled-coil region" evidence="2">
    <location>
        <begin position="709"/>
        <end position="736"/>
    </location>
</feature>
<dbReference type="RefSeq" id="WP_230496306.1">
    <property type="nucleotide sequence ID" value="NZ_CAKJTG010000008.1"/>
</dbReference>
<feature type="coiled-coil region" evidence="2">
    <location>
        <begin position="1253"/>
        <end position="1280"/>
    </location>
</feature>
<evidence type="ECO:0000256" key="3">
    <source>
        <dbReference type="SAM" id="Phobius"/>
    </source>
</evidence>
<feature type="transmembrane region" description="Helical" evidence="3">
    <location>
        <begin position="531"/>
        <end position="552"/>
    </location>
</feature>
<keyword evidence="6" id="KW-1185">Reference proteome</keyword>
<keyword evidence="3" id="KW-0812">Transmembrane</keyword>
<dbReference type="SUPFAM" id="SSF57997">
    <property type="entry name" value="Tropomyosin"/>
    <property type="match status" value="1"/>
</dbReference>
<dbReference type="Pfam" id="PF10145">
    <property type="entry name" value="PhageMin_Tail"/>
    <property type="match status" value="1"/>
</dbReference>
<dbReference type="EMBL" id="CAKJTG010000008">
    <property type="protein sequence ID" value="CAG9608056.1"/>
    <property type="molecule type" value="Genomic_DNA"/>
</dbReference>
<evidence type="ECO:0000259" key="4">
    <source>
        <dbReference type="Pfam" id="PF10145"/>
    </source>
</evidence>
<feature type="transmembrane region" description="Helical" evidence="3">
    <location>
        <begin position="503"/>
        <end position="525"/>
    </location>
</feature>
<keyword evidence="3" id="KW-1133">Transmembrane helix</keyword>
<dbReference type="NCBIfam" id="TIGR01760">
    <property type="entry name" value="tape_meas_TP901"/>
    <property type="match status" value="1"/>
</dbReference>
<feature type="coiled-coil region" evidence="2">
    <location>
        <begin position="1077"/>
        <end position="1137"/>
    </location>
</feature>
<name>A0A9C7L9G1_9BACI</name>
<feature type="transmembrane region" description="Helical" evidence="3">
    <location>
        <begin position="559"/>
        <end position="588"/>
    </location>
</feature>
<dbReference type="InterPro" id="IPR010090">
    <property type="entry name" value="Phage_tape_meas"/>
</dbReference>
<dbReference type="PANTHER" id="PTHR37813">
    <property type="entry name" value="FELS-2 PROPHAGE PROTEIN"/>
    <property type="match status" value="1"/>
</dbReference>
<accession>A0A9C7L9G1</accession>
<evidence type="ECO:0000256" key="1">
    <source>
        <dbReference type="ARBA" id="ARBA00022612"/>
    </source>
</evidence>
<feature type="domain" description="Phage tail tape measure protein" evidence="4">
    <location>
        <begin position="203"/>
        <end position="393"/>
    </location>
</feature>
<dbReference type="PANTHER" id="PTHR37813:SF1">
    <property type="entry name" value="FELS-2 PROPHAGE PROTEIN"/>
    <property type="match status" value="1"/>
</dbReference>
<sequence length="1450" mass="157331">MTTNIGSLAVSLSLDASKFNGSMAQVDRNLRVMGSELKAIKALGSEYGKSLDGLKSKKDILSRTLETANIKLTETRKKYDELKASGTANEAQLERQAKKVNDAQAQFNHLKTELNDVEKALKIQSSTWTQLSQKLEPIGAKLKTVGDGMVTVGKDLSMKVTAPIVAMGTAAFKTAVDFESAFAGVRKTVDGTEAEFKALSSGIRNMAKEIPAAATEIAGVAEAAGQLGIKKEAILGFTRTMVDLGVSTNLTSDQAATALARLANITQMPQTEFDRLGSSIVALGNSMATTEAEIVEMSLRLAGQGKQIGLTEAQITALAGTMSSLGIEAEAGGTAMSTVLKKMQAAVMNGGKSLNAFSKAAGVDAKTFTKAWKDDPIKALDIFVKGLSASSKAGGNLSKTLADLAISGIREQDVLLRMSGASDILSKAVATSTKAWEDNNALTKEAEQRYKTTASQLKIMWNQVKDLGITIGNILIPIVMDLVDKITPIIQKFADMDTGTQKVILGIAGIAAAIGPVLVIGGTLVSSLGAIVTAVGTVSGAIAVVTTGAVAATPAVGALAGAFTILTGPIGLTIAAVAALTVAGIALYKHLSKDAIPEVERFGKETSKATKEALGSYFELSDSASQKLAELSINQQTITSEMKESLVGIYAEMNAKILAKMDERHEQQLDKLRQFFLKSNALTAEEEEKILADQEQRNKQEVYDQEQKEARIKEILEKATKEKRALTENERRVINTIQNSMNENAVNYLSKNEVESKAILERIKQSAGDLSARQAAEVVKNSSKQRDGAVKEAEKQYNESMAQIIRMRDETGVISAEQAERMIKEASKQRDEVVKRAKDMHKDVVKAAKEQAKDHVNEVDWETGEILSKWDAFIVDFKSKSLKQIGKDSVQGLIDGIAIMSNPLGAAIRKIAKIIPDEMKKSLDIHSPSKVTEKIGGQAGDGVIKGINNKQKAIAAAARKAAVTAAKNFKEAFDKANYNFKMGAIDSSEYIKSLEKVKSTYAKTPEQIRKVNLEIKKIQDMSVKEIEKMKLEAAKKEQEAVARSFEVSKNLIEKKSSLNQISLLNELKAWERVQGRYKDGTKEREEAEKNIMRVKKEINDKLISLNDEYVGKMTDINKKLIEDEKQLNDEYKKAVEDRTKSLYSFAGIFDEINRKSDVSGQQLLDNLKGQVSTFTEWSNNIRSLSKRGIDQGLLEELRDMGPRAADEIAALNGMTDAQLKEYAELWKTKNELARKQATAELDGMKKDTAIKIKELHKESISQLEQLRKEWEAKIKEIRTGTTNQFNPMVSTMHGIGENTIAGMIDGLSSMEGDLKKKAKQIADSVAASMRDALKIKSPSRIMMKIGGFVGEGLAIGMKETVSNVTKNARLLARAAIPAIPNINIPDFSNVNFAGVGNNSSGNPSNSFSFNIQPAPIIIDGVNVGTVDFDLVEDGLNSRFTSKMRVNGVRK</sequence>
<feature type="coiled-coil region" evidence="2">
    <location>
        <begin position="51"/>
        <end position="120"/>
    </location>
</feature>
<evidence type="ECO:0000256" key="2">
    <source>
        <dbReference type="SAM" id="Coils"/>
    </source>
</evidence>
<feature type="transmembrane region" description="Helical" evidence="3">
    <location>
        <begin position="467"/>
        <end position="483"/>
    </location>
</feature>
<organism evidence="5 6">
    <name type="scientific">Pseudoneobacillus rhizosphaerae</name>
    <dbReference type="NCBI Taxonomy" id="2880968"/>
    <lineage>
        <taxon>Bacteria</taxon>
        <taxon>Bacillati</taxon>
        <taxon>Bacillota</taxon>
        <taxon>Bacilli</taxon>
        <taxon>Bacillales</taxon>
        <taxon>Bacillaceae</taxon>
        <taxon>Pseudoneobacillus</taxon>
    </lineage>
</organism>
<dbReference type="Proteomes" id="UP000789845">
    <property type="component" value="Unassembled WGS sequence"/>
</dbReference>
<gene>
    <name evidence="5" type="primary">smc_2</name>
    <name evidence="5" type="ORF">NEOCIP111885_01748</name>
</gene>
<proteinExistence type="predicted"/>